<accession>A0A8T0X734</accession>
<dbReference type="AlphaFoldDB" id="A0A8T0X734"/>
<gene>
    <name evidence="1" type="ORF">PVAP13_1KG147377</name>
</gene>
<dbReference type="GO" id="GO:0031410">
    <property type="term" value="C:cytoplasmic vesicle"/>
    <property type="evidence" value="ECO:0007669"/>
    <property type="project" value="TreeGrafter"/>
</dbReference>
<keyword evidence="2" id="KW-1185">Reference proteome</keyword>
<protein>
    <submittedName>
        <fullName evidence="1">Uncharacterized protein</fullName>
    </submittedName>
</protein>
<dbReference type="EMBL" id="CM029037">
    <property type="protein sequence ID" value="KAG2657362.1"/>
    <property type="molecule type" value="Genomic_DNA"/>
</dbReference>
<sequence>MAITLANSRNDLATIRDALEVSAEMYRKDPNNVQDYVQRHLLSLSVWEKLRFWDVYFEYLMENCSNKSANYITLVTTQLIVMATHMAGLGLPDIDSWNMIEKIAERNNLGYKQLGKANHCNHMAWLHLMRLMCLMKANNLLRHLGWVEVGCIVS</sequence>
<evidence type="ECO:0000313" key="1">
    <source>
        <dbReference type="EMBL" id="KAG2657362.1"/>
    </source>
</evidence>
<dbReference type="GO" id="GO:0032483">
    <property type="term" value="P:regulation of Rab protein signal transduction"/>
    <property type="evidence" value="ECO:0007669"/>
    <property type="project" value="TreeGrafter"/>
</dbReference>
<dbReference type="PANTHER" id="PTHR12296">
    <property type="entry name" value="DENN DOMAIN-CONTAINING PROTEIN 4"/>
    <property type="match status" value="1"/>
</dbReference>
<organism evidence="1 2">
    <name type="scientific">Panicum virgatum</name>
    <name type="common">Blackwell switchgrass</name>
    <dbReference type="NCBI Taxonomy" id="38727"/>
    <lineage>
        <taxon>Eukaryota</taxon>
        <taxon>Viridiplantae</taxon>
        <taxon>Streptophyta</taxon>
        <taxon>Embryophyta</taxon>
        <taxon>Tracheophyta</taxon>
        <taxon>Spermatophyta</taxon>
        <taxon>Magnoliopsida</taxon>
        <taxon>Liliopsida</taxon>
        <taxon>Poales</taxon>
        <taxon>Poaceae</taxon>
        <taxon>PACMAD clade</taxon>
        <taxon>Panicoideae</taxon>
        <taxon>Panicodae</taxon>
        <taxon>Paniceae</taxon>
        <taxon>Panicinae</taxon>
        <taxon>Panicum</taxon>
        <taxon>Panicum sect. Hiantes</taxon>
    </lineage>
</organism>
<dbReference type="InterPro" id="IPR051696">
    <property type="entry name" value="DENN_Domain_GEFs"/>
</dbReference>
<dbReference type="Proteomes" id="UP000823388">
    <property type="component" value="Chromosome 1K"/>
</dbReference>
<evidence type="ECO:0000313" key="2">
    <source>
        <dbReference type="Proteomes" id="UP000823388"/>
    </source>
</evidence>
<dbReference type="PANTHER" id="PTHR12296:SF21">
    <property type="entry name" value="DENN DOMAIN-CONTAINING PROTEIN 3"/>
    <property type="match status" value="1"/>
</dbReference>
<name>A0A8T0X734_PANVG</name>
<comment type="caution">
    <text evidence="1">The sequence shown here is derived from an EMBL/GenBank/DDBJ whole genome shotgun (WGS) entry which is preliminary data.</text>
</comment>
<reference evidence="1" key="1">
    <citation type="submission" date="2020-05" db="EMBL/GenBank/DDBJ databases">
        <title>WGS assembly of Panicum virgatum.</title>
        <authorList>
            <person name="Lovell J.T."/>
            <person name="Jenkins J."/>
            <person name="Shu S."/>
            <person name="Juenger T.E."/>
            <person name="Schmutz J."/>
        </authorList>
    </citation>
    <scope>NUCLEOTIDE SEQUENCE</scope>
    <source>
        <strain evidence="1">AP13</strain>
    </source>
</reference>
<proteinExistence type="predicted"/>